<dbReference type="EMBL" id="CP015098">
    <property type="protein sequence ID" value="AMW08793.1"/>
    <property type="molecule type" value="Genomic_DNA"/>
</dbReference>
<evidence type="ECO:0000259" key="1">
    <source>
        <dbReference type="Pfam" id="PF00501"/>
    </source>
</evidence>
<dbReference type="GO" id="GO:0005737">
    <property type="term" value="C:cytoplasm"/>
    <property type="evidence" value="ECO:0007669"/>
    <property type="project" value="TreeGrafter"/>
</dbReference>
<feature type="domain" description="AMP-dependent synthetase/ligase" evidence="1">
    <location>
        <begin position="175"/>
        <end position="506"/>
    </location>
</feature>
<dbReference type="PANTHER" id="PTHR45527:SF1">
    <property type="entry name" value="FATTY ACID SYNTHASE"/>
    <property type="match status" value="1"/>
</dbReference>
<dbReference type="PANTHER" id="PTHR45527">
    <property type="entry name" value="NONRIBOSOMAL PEPTIDE SYNTHETASE"/>
    <property type="match status" value="1"/>
</dbReference>
<dbReference type="GO" id="GO:0043041">
    <property type="term" value="P:amino acid activation for nonribosomal peptide biosynthetic process"/>
    <property type="evidence" value="ECO:0007669"/>
    <property type="project" value="TreeGrafter"/>
</dbReference>
<dbReference type="InterPro" id="IPR029058">
    <property type="entry name" value="AB_hydrolase_fold"/>
</dbReference>
<name>A0A143BUG9_9ACTN</name>
<reference evidence="3" key="1">
    <citation type="submission" date="2016-04" db="EMBL/GenBank/DDBJ databases">
        <authorList>
            <person name="Zhang B."/>
        </authorList>
    </citation>
    <scope>NUCLEOTIDE SEQUENCE [LARGE SCALE GENOMIC DNA]</scope>
    <source>
        <strain evidence="3">S10</strain>
    </source>
</reference>
<dbReference type="PROSITE" id="PS00455">
    <property type="entry name" value="AMP_BINDING"/>
    <property type="match status" value="1"/>
</dbReference>
<dbReference type="STRING" id="1783515.A4E84_04315"/>
<dbReference type="Gene3D" id="3.40.50.1820">
    <property type="entry name" value="alpha/beta hydrolase"/>
    <property type="match status" value="1"/>
</dbReference>
<dbReference type="InterPro" id="IPR020845">
    <property type="entry name" value="AMP-binding_CS"/>
</dbReference>
<dbReference type="SUPFAM" id="SSF52777">
    <property type="entry name" value="CoA-dependent acyltransferases"/>
    <property type="match status" value="2"/>
</dbReference>
<keyword evidence="3" id="KW-1185">Reference proteome</keyword>
<sequence length="747" mass="77200">MDRSRALADEHGATLPQTLLAALMVLIGRYSGSDVVAVALEGSGATVHRTDLSGDPSFAELLEQVRRGGSDRDLGQDMDLSSDEAPAIVAVRVGDTGEGLAGEVQYSTALFDAATVERLGAHLVTVLEAVAADAGQRVGDLSVLAVGECEELVAGGDGGCVALPLVGGVHGLIAEWAVAVPDAVAVVAGGESVTYGGLMVRANRLAHLLRGMGVGAESVVGLCLPRGVDMVVAVLAVWQAGGAYLPLDPEYPADRLEFMLADAGVQVLVGERSVAGGLPVDAVHGRVVWLDDPAVVGVLDELPSAAPDVTTVADQLAYVIYTSGSTGRPKGVQVAQGGVVNLALALRSALGVEPGVRVLQFASQSFDAAVLDVVVTLAGGGALVVASSEQRRVPAELQGLVRAEGVVSASVSPSLLGVLDEAALAGVGSLFVGTERVGEAVVREWAPGRRFFVGYGPTEITVIACAGLADPDAQGAPAIGRPLANTQVYVLDAQGFVAPVGSTEELVAGVWAGVLGLDRVGADSFFELGGLLATQVISRIREVRRARHVGGSISRPCGAWPRVAQASGTVAPPMTVADRAQPLPGELWFLDQFHRIQPAHADPAGRRAGPGRPDYRAGCDGRAEVLRTRLVADADGVPHQVIDPPGLPARGGRCVRRGGPRHVRGGAAARRCDAAVRGGRPVVRATLTKVADEKYVLLLTAHHVIFDEWSDHLFQHELSGCGRAEPAASSARAVRRLLRLAARMDVR</sequence>
<gene>
    <name evidence="2" type="ORF">A4E84_04315</name>
</gene>
<dbReference type="KEGG" id="stsi:A4E84_04315"/>
<evidence type="ECO:0000313" key="3">
    <source>
        <dbReference type="Proteomes" id="UP000076096"/>
    </source>
</evidence>
<organism evidence="2 3">
    <name type="scientific">Streptomyces qaidamensis</name>
    <dbReference type="NCBI Taxonomy" id="1783515"/>
    <lineage>
        <taxon>Bacteria</taxon>
        <taxon>Bacillati</taxon>
        <taxon>Actinomycetota</taxon>
        <taxon>Actinomycetes</taxon>
        <taxon>Kitasatosporales</taxon>
        <taxon>Streptomycetaceae</taxon>
        <taxon>Streptomyces</taxon>
        <taxon>Streptomyces aurantiacus group</taxon>
    </lineage>
</organism>
<dbReference type="Gene3D" id="3.30.559.30">
    <property type="entry name" value="Nonribosomal peptide synthetase, condensation domain"/>
    <property type="match status" value="2"/>
</dbReference>
<dbReference type="Pfam" id="PF00501">
    <property type="entry name" value="AMP-binding"/>
    <property type="match status" value="1"/>
</dbReference>
<dbReference type="Proteomes" id="UP000076096">
    <property type="component" value="Chromosome"/>
</dbReference>
<dbReference type="SUPFAM" id="SSF56801">
    <property type="entry name" value="Acetyl-CoA synthetase-like"/>
    <property type="match status" value="1"/>
</dbReference>
<dbReference type="InterPro" id="IPR023213">
    <property type="entry name" value="CAT-like_dom_sf"/>
</dbReference>
<dbReference type="InterPro" id="IPR000873">
    <property type="entry name" value="AMP-dep_synth/lig_dom"/>
</dbReference>
<dbReference type="AlphaFoldDB" id="A0A143BUG9"/>
<proteinExistence type="predicted"/>
<dbReference type="GO" id="GO:0031177">
    <property type="term" value="F:phosphopantetheine binding"/>
    <property type="evidence" value="ECO:0007669"/>
    <property type="project" value="TreeGrafter"/>
</dbReference>
<dbReference type="FunFam" id="3.40.50.980:FF:000001">
    <property type="entry name" value="Non-ribosomal peptide synthetase"/>
    <property type="match status" value="1"/>
</dbReference>
<evidence type="ECO:0000313" key="2">
    <source>
        <dbReference type="EMBL" id="AMW08793.1"/>
    </source>
</evidence>
<dbReference type="GO" id="GO:0044550">
    <property type="term" value="P:secondary metabolite biosynthetic process"/>
    <property type="evidence" value="ECO:0007669"/>
    <property type="project" value="TreeGrafter"/>
</dbReference>
<protein>
    <recommendedName>
        <fullName evidence="1">AMP-dependent synthetase/ligase domain-containing protein</fullName>
    </recommendedName>
</protein>
<dbReference type="Gene3D" id="3.40.50.980">
    <property type="match status" value="2"/>
</dbReference>
<dbReference type="Gene3D" id="3.30.559.10">
    <property type="entry name" value="Chloramphenicol acetyltransferase-like domain"/>
    <property type="match status" value="1"/>
</dbReference>
<accession>A0A143BUG9</accession>